<dbReference type="Proteomes" id="UP000589036">
    <property type="component" value="Unassembled WGS sequence"/>
</dbReference>
<accession>A0A852U4C7</accession>
<gene>
    <name evidence="1" type="ORF">HDA32_005485</name>
</gene>
<evidence type="ECO:0000313" key="2">
    <source>
        <dbReference type="Proteomes" id="UP000589036"/>
    </source>
</evidence>
<proteinExistence type="predicted"/>
<evidence type="ECO:0000313" key="1">
    <source>
        <dbReference type="EMBL" id="NYE50365.1"/>
    </source>
</evidence>
<protein>
    <submittedName>
        <fullName evidence="1">Uncharacterized protein</fullName>
    </submittedName>
</protein>
<name>A0A852U4C7_9ACTN</name>
<dbReference type="EMBL" id="JACCCC010000001">
    <property type="protein sequence ID" value="NYE50365.1"/>
    <property type="molecule type" value="Genomic_DNA"/>
</dbReference>
<dbReference type="RefSeq" id="WP_179645854.1">
    <property type="nucleotide sequence ID" value="NZ_BAAAYY010000014.1"/>
</dbReference>
<reference evidence="1 2" key="1">
    <citation type="submission" date="2020-07" db="EMBL/GenBank/DDBJ databases">
        <title>Sequencing the genomes of 1000 actinobacteria strains.</title>
        <authorList>
            <person name="Klenk H.-P."/>
        </authorList>
    </citation>
    <scope>NUCLEOTIDE SEQUENCE [LARGE SCALE GENOMIC DNA]</scope>
    <source>
        <strain evidence="1 2">CXB654</strain>
    </source>
</reference>
<keyword evidence="2" id="KW-1185">Reference proteome</keyword>
<comment type="caution">
    <text evidence="1">The sequence shown here is derived from an EMBL/GenBank/DDBJ whole genome shotgun (WGS) entry which is preliminary data.</text>
</comment>
<sequence length="73" mass="8283">MTEHAQHGDEDPRHHAEQLRGLLTEVIEYARNDANKVADPKAQGLFETAAEVCIGLTTALQHYEARSERAWER</sequence>
<dbReference type="AlphaFoldDB" id="A0A852U4C7"/>
<organism evidence="1 2">
    <name type="scientific">Spinactinospora alkalitolerans</name>
    <dbReference type="NCBI Taxonomy" id="687207"/>
    <lineage>
        <taxon>Bacteria</taxon>
        <taxon>Bacillati</taxon>
        <taxon>Actinomycetota</taxon>
        <taxon>Actinomycetes</taxon>
        <taxon>Streptosporangiales</taxon>
        <taxon>Nocardiopsidaceae</taxon>
        <taxon>Spinactinospora</taxon>
    </lineage>
</organism>